<gene>
    <name evidence="1" type="ORF">FBD94_20175</name>
</gene>
<evidence type="ECO:0000313" key="2">
    <source>
        <dbReference type="Proteomes" id="UP000309594"/>
    </source>
</evidence>
<sequence length="216" mass="23707">MKKLLLSILIIASFISCKKTDSARNNEIDLKLIKEVKSLSTPNARKIAFSRILNQSEKLTAITDQLTLLTEDPKLNSEQVALVKDLIIHIPSNFYENDGKARDKFMTDYGNAWIKTAANVLGPKFIRDKMTTLNSTNQKANNVVTLNGDNGDSEGDDGGSENGGKKFCKCSQSSDWCNSATEGDCVSANCTTYSSGCGFLLVWDCNGWCSKMLILL</sequence>
<proteinExistence type="predicted"/>
<dbReference type="RefSeq" id="WP_136881536.1">
    <property type="nucleotide sequence ID" value="NZ_SWDX01000009.1"/>
</dbReference>
<dbReference type="AlphaFoldDB" id="A0A4U1G4P9"/>
<dbReference type="NCBIfam" id="NF033852">
    <property type="entry name" value="fulvocin_rel"/>
    <property type="match status" value="1"/>
</dbReference>
<evidence type="ECO:0008006" key="3">
    <source>
        <dbReference type="Google" id="ProtNLM"/>
    </source>
</evidence>
<organism evidence="1 2">
    <name type="scientific">Pedobacter hiemivivus</name>
    <dbReference type="NCBI Taxonomy" id="2530454"/>
    <lineage>
        <taxon>Bacteria</taxon>
        <taxon>Pseudomonadati</taxon>
        <taxon>Bacteroidota</taxon>
        <taxon>Sphingobacteriia</taxon>
        <taxon>Sphingobacteriales</taxon>
        <taxon>Sphingobacteriaceae</taxon>
        <taxon>Pedobacter</taxon>
    </lineage>
</organism>
<dbReference type="Proteomes" id="UP000309594">
    <property type="component" value="Unassembled WGS sequence"/>
</dbReference>
<dbReference type="PROSITE" id="PS51257">
    <property type="entry name" value="PROKAR_LIPOPROTEIN"/>
    <property type="match status" value="1"/>
</dbReference>
<evidence type="ECO:0000313" key="1">
    <source>
        <dbReference type="EMBL" id="TKC57600.1"/>
    </source>
</evidence>
<dbReference type="EMBL" id="SWDX01000009">
    <property type="protein sequence ID" value="TKC57600.1"/>
    <property type="molecule type" value="Genomic_DNA"/>
</dbReference>
<protein>
    <recommendedName>
        <fullName evidence="3">Bacteriocin fulvocin C-related protein</fullName>
    </recommendedName>
</protein>
<comment type="caution">
    <text evidence="1">The sequence shown here is derived from an EMBL/GenBank/DDBJ whole genome shotgun (WGS) entry which is preliminary data.</text>
</comment>
<name>A0A4U1G4P9_9SPHI</name>
<reference evidence="1 2" key="1">
    <citation type="submission" date="2019-04" db="EMBL/GenBank/DDBJ databases">
        <title>Pedobacter sp. RP-1-16 sp. nov., isolated from Arctic soil.</title>
        <authorList>
            <person name="Dahal R.H."/>
            <person name="Kim D.-U."/>
        </authorList>
    </citation>
    <scope>NUCLEOTIDE SEQUENCE [LARGE SCALE GENOMIC DNA]</scope>
    <source>
        <strain evidence="1 2">RP-1-16</strain>
    </source>
</reference>
<accession>A0A4U1G4P9</accession>